<feature type="region of interest" description="Disordered" evidence="1">
    <location>
        <begin position="1"/>
        <end position="58"/>
    </location>
</feature>
<name>A0AAU9IH44_9CILI</name>
<comment type="caution">
    <text evidence="2">The sequence shown here is derived from an EMBL/GenBank/DDBJ whole genome shotgun (WGS) entry which is preliminary data.</text>
</comment>
<accession>A0AAU9IH44</accession>
<keyword evidence="3" id="KW-1185">Reference proteome</keyword>
<gene>
    <name evidence="2" type="ORF">BSTOLATCC_MIC2811</name>
</gene>
<reference evidence="2" key="1">
    <citation type="submission" date="2021-09" db="EMBL/GenBank/DDBJ databases">
        <authorList>
            <consortium name="AG Swart"/>
            <person name="Singh M."/>
            <person name="Singh A."/>
            <person name="Seah K."/>
            <person name="Emmerich C."/>
        </authorList>
    </citation>
    <scope>NUCLEOTIDE SEQUENCE</scope>
    <source>
        <strain evidence="2">ATCC30299</strain>
    </source>
</reference>
<feature type="compositionally biased region" description="Low complexity" evidence="1">
    <location>
        <begin position="11"/>
        <end position="29"/>
    </location>
</feature>
<protein>
    <submittedName>
        <fullName evidence="2">Uncharacterized protein</fullName>
    </submittedName>
</protein>
<dbReference type="Proteomes" id="UP001162131">
    <property type="component" value="Unassembled WGS sequence"/>
</dbReference>
<evidence type="ECO:0000313" key="3">
    <source>
        <dbReference type="Proteomes" id="UP001162131"/>
    </source>
</evidence>
<dbReference type="AlphaFoldDB" id="A0AAU9IH44"/>
<organism evidence="2 3">
    <name type="scientific">Blepharisma stoltei</name>
    <dbReference type="NCBI Taxonomy" id="1481888"/>
    <lineage>
        <taxon>Eukaryota</taxon>
        <taxon>Sar</taxon>
        <taxon>Alveolata</taxon>
        <taxon>Ciliophora</taxon>
        <taxon>Postciliodesmatophora</taxon>
        <taxon>Heterotrichea</taxon>
        <taxon>Heterotrichida</taxon>
        <taxon>Blepharismidae</taxon>
        <taxon>Blepharisma</taxon>
    </lineage>
</organism>
<proteinExistence type="predicted"/>
<dbReference type="EMBL" id="CAJZBQ010000003">
    <property type="protein sequence ID" value="CAG9311109.1"/>
    <property type="molecule type" value="Genomic_DNA"/>
</dbReference>
<evidence type="ECO:0000313" key="2">
    <source>
        <dbReference type="EMBL" id="CAG9311109.1"/>
    </source>
</evidence>
<sequence>MSKQLQEPLIPNNRSVSPPSSPGNSHHGSFAQEEKGRAATSQLSRMIGGDGPSHTSMQIKPNKVPVVIHYWSQYNDGDHYMQEIEVFQNDRVFDVITRASEFFSAKYSAPRDPSAYLLRFADKKGKPKTDMPVLDSGQSVIETNFVRFALCEKRFDEKSRDKMQPVVNLDDETSFTAPETPVAKQPAVEEKRTIKKKICCCFTSSD</sequence>
<evidence type="ECO:0000256" key="1">
    <source>
        <dbReference type="SAM" id="MobiDB-lite"/>
    </source>
</evidence>